<keyword evidence="4" id="KW-0472">Membrane</keyword>
<comment type="subcellular location">
    <subcellularLocation>
        <location evidence="1">Endomembrane system</location>
        <topology evidence="1">Multi-pass membrane protein</topology>
    </subcellularLocation>
</comment>
<evidence type="ECO:0000256" key="2">
    <source>
        <dbReference type="ARBA" id="ARBA00022692"/>
    </source>
</evidence>
<evidence type="ECO:0000313" key="6">
    <source>
        <dbReference type="EMBL" id="AXE18146.1"/>
    </source>
</evidence>
<sequence>MPSGSTTDNILVRVLKSVFFKTATGKAGRYARNTGSLLQLLRDVLSKTNALKGAGYEALREKVGVLTRLLKAYATGDYRIVPWKTLTRIIAVLIYFLSPIDFIPDILPVVGFTDDIALIVWLFNAISTDLNDFREWESKRNTISID</sequence>
<feature type="domain" description="DUF1232" evidence="5">
    <location>
        <begin position="87"/>
        <end position="121"/>
    </location>
</feature>
<keyword evidence="2" id="KW-0812">Transmembrane</keyword>
<dbReference type="Proteomes" id="UP000251993">
    <property type="component" value="Chromosome"/>
</dbReference>
<keyword evidence="3" id="KW-1133">Transmembrane helix</keyword>
<dbReference type="OrthoDB" id="9800034at2"/>
<protein>
    <recommendedName>
        <fullName evidence="5">DUF1232 domain-containing protein</fullName>
    </recommendedName>
</protein>
<reference evidence="6 7" key="1">
    <citation type="submission" date="2018-07" db="EMBL/GenBank/DDBJ databases">
        <title>Genome sequencing of Runella.</title>
        <authorList>
            <person name="Baek M.-G."/>
            <person name="Yi H."/>
        </authorList>
    </citation>
    <scope>NUCLEOTIDE SEQUENCE [LARGE SCALE GENOMIC DNA]</scope>
    <source>
        <strain evidence="6 7">HYN0085</strain>
    </source>
</reference>
<evidence type="ECO:0000313" key="7">
    <source>
        <dbReference type="Proteomes" id="UP000251993"/>
    </source>
</evidence>
<dbReference type="InterPro" id="IPR010652">
    <property type="entry name" value="DUF1232"/>
</dbReference>
<accession>A0A344THM5</accession>
<dbReference type="GO" id="GO:0012505">
    <property type="term" value="C:endomembrane system"/>
    <property type="evidence" value="ECO:0007669"/>
    <property type="project" value="UniProtKB-SubCell"/>
</dbReference>
<evidence type="ECO:0000256" key="1">
    <source>
        <dbReference type="ARBA" id="ARBA00004127"/>
    </source>
</evidence>
<proteinExistence type="predicted"/>
<organism evidence="6 7">
    <name type="scientific">Runella rosea</name>
    <dbReference type="NCBI Taxonomy" id="2259595"/>
    <lineage>
        <taxon>Bacteria</taxon>
        <taxon>Pseudomonadati</taxon>
        <taxon>Bacteroidota</taxon>
        <taxon>Cytophagia</taxon>
        <taxon>Cytophagales</taxon>
        <taxon>Spirosomataceae</taxon>
        <taxon>Runella</taxon>
    </lineage>
</organism>
<dbReference type="Pfam" id="PF06803">
    <property type="entry name" value="DUF1232"/>
    <property type="match status" value="1"/>
</dbReference>
<dbReference type="KEGG" id="run:DR864_10550"/>
<evidence type="ECO:0000256" key="3">
    <source>
        <dbReference type="ARBA" id="ARBA00022989"/>
    </source>
</evidence>
<dbReference type="AlphaFoldDB" id="A0A344THM5"/>
<evidence type="ECO:0000259" key="5">
    <source>
        <dbReference type="Pfam" id="PF06803"/>
    </source>
</evidence>
<dbReference type="RefSeq" id="WP_114066931.1">
    <property type="nucleotide sequence ID" value="NZ_CP030850.1"/>
</dbReference>
<name>A0A344THM5_9BACT</name>
<evidence type="ECO:0000256" key="4">
    <source>
        <dbReference type="ARBA" id="ARBA00023136"/>
    </source>
</evidence>
<keyword evidence="7" id="KW-1185">Reference proteome</keyword>
<gene>
    <name evidence="6" type="ORF">DR864_10550</name>
</gene>
<dbReference type="EMBL" id="CP030850">
    <property type="protein sequence ID" value="AXE18146.1"/>
    <property type="molecule type" value="Genomic_DNA"/>
</dbReference>